<feature type="compositionally biased region" description="Basic and acidic residues" evidence="1">
    <location>
        <begin position="92"/>
        <end position="102"/>
    </location>
</feature>
<reference evidence="2 3" key="1">
    <citation type="submission" date="2024-09" db="EMBL/GenBank/DDBJ databases">
        <title>Chromosome-scale assembly of Riccia fluitans.</title>
        <authorList>
            <person name="Paukszto L."/>
            <person name="Sawicki J."/>
            <person name="Karawczyk K."/>
            <person name="Piernik-Szablinska J."/>
            <person name="Szczecinska M."/>
            <person name="Mazdziarz M."/>
        </authorList>
    </citation>
    <scope>NUCLEOTIDE SEQUENCE [LARGE SCALE GENOMIC DNA]</scope>
    <source>
        <strain evidence="2">Rf_01</strain>
        <tissue evidence="2">Aerial parts of the thallus</tissue>
    </source>
</reference>
<organism evidence="2 3">
    <name type="scientific">Riccia fluitans</name>
    <dbReference type="NCBI Taxonomy" id="41844"/>
    <lineage>
        <taxon>Eukaryota</taxon>
        <taxon>Viridiplantae</taxon>
        <taxon>Streptophyta</taxon>
        <taxon>Embryophyta</taxon>
        <taxon>Marchantiophyta</taxon>
        <taxon>Marchantiopsida</taxon>
        <taxon>Marchantiidae</taxon>
        <taxon>Marchantiales</taxon>
        <taxon>Ricciaceae</taxon>
        <taxon>Riccia</taxon>
    </lineage>
</organism>
<protein>
    <submittedName>
        <fullName evidence="2">Uncharacterized protein</fullName>
    </submittedName>
</protein>
<dbReference type="Gene3D" id="1.10.10.60">
    <property type="entry name" value="Homeodomain-like"/>
    <property type="match status" value="1"/>
</dbReference>
<name>A0ABD1XSC6_9MARC</name>
<feature type="region of interest" description="Disordered" evidence="1">
    <location>
        <begin position="83"/>
        <end position="103"/>
    </location>
</feature>
<proteinExistence type="predicted"/>
<dbReference type="EMBL" id="JBHFFA010000007">
    <property type="protein sequence ID" value="KAL2611858.1"/>
    <property type="molecule type" value="Genomic_DNA"/>
</dbReference>
<gene>
    <name evidence="2" type="ORF">R1flu_023550</name>
</gene>
<sequence>MEGRASGGVRKHKSPVEGSRRKYFFWTAELHKKFEDAENELGGFGKAPRKGVFEKLRRADENLTYAIVSNHWTSVQKREANNLMKNSNNGPAERRMNHDNDRNQWTSLMVSGHRRQRSRRYLFGRLTPLY</sequence>
<keyword evidence="3" id="KW-1185">Reference proteome</keyword>
<evidence type="ECO:0000256" key="1">
    <source>
        <dbReference type="SAM" id="MobiDB-lite"/>
    </source>
</evidence>
<dbReference type="Proteomes" id="UP001605036">
    <property type="component" value="Unassembled WGS sequence"/>
</dbReference>
<comment type="caution">
    <text evidence="2">The sequence shown here is derived from an EMBL/GenBank/DDBJ whole genome shotgun (WGS) entry which is preliminary data.</text>
</comment>
<dbReference type="AlphaFoldDB" id="A0ABD1XSC6"/>
<evidence type="ECO:0000313" key="2">
    <source>
        <dbReference type="EMBL" id="KAL2611858.1"/>
    </source>
</evidence>
<evidence type="ECO:0000313" key="3">
    <source>
        <dbReference type="Proteomes" id="UP001605036"/>
    </source>
</evidence>
<accession>A0ABD1XSC6</accession>